<dbReference type="InParanoid" id="A0A177C4H9"/>
<evidence type="ECO:0000313" key="4">
    <source>
        <dbReference type="Proteomes" id="UP000077069"/>
    </source>
</evidence>
<feature type="region of interest" description="Disordered" evidence="1">
    <location>
        <begin position="585"/>
        <end position="613"/>
    </location>
</feature>
<dbReference type="EMBL" id="KV441557">
    <property type="protein sequence ID" value="OAG01698.1"/>
    <property type="molecule type" value="Genomic_DNA"/>
</dbReference>
<dbReference type="STRING" id="1460663.A0A177C4H9"/>
<feature type="region of interest" description="Disordered" evidence="1">
    <location>
        <begin position="544"/>
        <end position="573"/>
    </location>
</feature>
<dbReference type="SUPFAM" id="SSF53098">
    <property type="entry name" value="Ribonuclease H-like"/>
    <property type="match status" value="1"/>
</dbReference>
<sequence length="613" mass="67866">MVVTEEELEPAHPTNGQTEDIERRFVLLQGIESSYNLGSTSQLSALPAHPLPPAKLRRSDLAASPEKFIPIVGLSKYPYKFCSKDCMQVIASAFFDQGKFWAREWDLYYLWDIEESKPLILVHEGQVDDLFKEINTHFNFELKITNSHREEGLILRFPDHPRCRPRYLGRSHTREEYSSMVDQVPHVSVCAPGEPSQPSLDTDTIEAFRQMIEDAWEITKNKGKASKEKKRVDRLKKQKVFTDQLKRAQRYLGLRPSAPDGPAAPAAIPAVDIASPAPFPHDLSVVFVCVDVEAYEKDHSKITEVGIATLDTRDIMRVAPGKDGKAWRKLIKARHFRVNEYAHLVNSDYVAGCPGSFFFGESEFIPLKDLPAAVAVCFTPPFCANHDGGSDVGDSDTRNLIFLGHDTLTDVKYLQAIGFDPLALPNLLEVQDSANLYRVWQRQEQITSLGRILEGLKIDGFGLHNAGNDAVYTVQSFLAICVREASIRNTPEVQQIWNDRKESTIAFEQEELRSDIEKDAKVWDDLEANSDGGDPVPIALKKSATPKAEKAAPAQVNGGDHDEQGEGSGTSVSVNVGGCDGYGRTNGAQSHGGVECSAGIRDNSDGWGSSAAW</sequence>
<dbReference type="InterPro" id="IPR048519">
    <property type="entry name" value="Gfd2/YDR514C-like_C"/>
</dbReference>
<dbReference type="GO" id="GO:0005634">
    <property type="term" value="C:nucleus"/>
    <property type="evidence" value="ECO:0007669"/>
    <property type="project" value="TreeGrafter"/>
</dbReference>
<dbReference type="RefSeq" id="XP_018032063.1">
    <property type="nucleotide sequence ID" value="XM_018174876.1"/>
</dbReference>
<dbReference type="AlphaFoldDB" id="A0A177C4H9"/>
<dbReference type="Pfam" id="PF21762">
    <property type="entry name" value="DEDDh_C"/>
    <property type="match status" value="1"/>
</dbReference>
<name>A0A177C4H9_9PLEO</name>
<dbReference type="InterPro" id="IPR012337">
    <property type="entry name" value="RNaseH-like_sf"/>
</dbReference>
<proteinExistence type="predicted"/>
<dbReference type="OrthoDB" id="5953249at2759"/>
<dbReference type="Proteomes" id="UP000077069">
    <property type="component" value="Unassembled WGS sequence"/>
</dbReference>
<accession>A0A177C4H9</accession>
<dbReference type="PANTHER" id="PTHR28083:SF1">
    <property type="entry name" value="GOOD FOR FULL DBP5 ACTIVITY PROTEIN 2"/>
    <property type="match status" value="1"/>
</dbReference>
<dbReference type="InterPro" id="IPR040151">
    <property type="entry name" value="Gfd2/YDR514C-like"/>
</dbReference>
<evidence type="ECO:0000256" key="1">
    <source>
        <dbReference type="SAM" id="MobiDB-lite"/>
    </source>
</evidence>
<organism evidence="3 4">
    <name type="scientific">Paraphaeosphaeria sporulosa</name>
    <dbReference type="NCBI Taxonomy" id="1460663"/>
    <lineage>
        <taxon>Eukaryota</taxon>
        <taxon>Fungi</taxon>
        <taxon>Dikarya</taxon>
        <taxon>Ascomycota</taxon>
        <taxon>Pezizomycotina</taxon>
        <taxon>Dothideomycetes</taxon>
        <taxon>Pleosporomycetidae</taxon>
        <taxon>Pleosporales</taxon>
        <taxon>Massarineae</taxon>
        <taxon>Didymosphaeriaceae</taxon>
        <taxon>Paraphaeosphaeria</taxon>
    </lineage>
</organism>
<dbReference type="GeneID" id="28758362"/>
<reference evidence="3 4" key="1">
    <citation type="submission" date="2016-05" db="EMBL/GenBank/DDBJ databases">
        <title>Comparative analysis of secretome profiles of manganese(II)-oxidizing ascomycete fungi.</title>
        <authorList>
            <consortium name="DOE Joint Genome Institute"/>
            <person name="Zeiner C.A."/>
            <person name="Purvine S.O."/>
            <person name="Zink E.M."/>
            <person name="Wu S."/>
            <person name="Pasa-Tolic L."/>
            <person name="Chaput D.L."/>
            <person name="Haridas S."/>
            <person name="Grigoriev I.V."/>
            <person name="Santelli C.M."/>
            <person name="Hansel C.M."/>
        </authorList>
    </citation>
    <scope>NUCLEOTIDE SEQUENCE [LARGE SCALE GENOMIC DNA]</scope>
    <source>
        <strain evidence="3 4">AP3s5-JAC2a</strain>
    </source>
</reference>
<feature type="domain" description="Gfd2/YDR514C-like C-terminal" evidence="2">
    <location>
        <begin position="286"/>
        <end position="479"/>
    </location>
</feature>
<keyword evidence="4" id="KW-1185">Reference proteome</keyword>
<protein>
    <recommendedName>
        <fullName evidence="2">Gfd2/YDR514C-like C-terminal domain-containing protein</fullName>
    </recommendedName>
</protein>
<evidence type="ECO:0000313" key="3">
    <source>
        <dbReference type="EMBL" id="OAG01698.1"/>
    </source>
</evidence>
<dbReference type="PANTHER" id="PTHR28083">
    <property type="entry name" value="GOOD FOR FULL DBP5 ACTIVITY PROTEIN 2"/>
    <property type="match status" value="1"/>
</dbReference>
<evidence type="ECO:0000259" key="2">
    <source>
        <dbReference type="Pfam" id="PF21762"/>
    </source>
</evidence>
<gene>
    <name evidence="3" type="ORF">CC84DRAFT_1100608</name>
</gene>